<dbReference type="Pfam" id="PF12697">
    <property type="entry name" value="Abhydrolase_6"/>
    <property type="match status" value="1"/>
</dbReference>
<dbReference type="PANTHER" id="PTHR37017:SF13">
    <property type="entry name" value="AB HYDROLASE-1 DOMAIN-CONTAINING PROTEIN"/>
    <property type="match status" value="1"/>
</dbReference>
<keyword evidence="3" id="KW-1185">Reference proteome</keyword>
<feature type="domain" description="AB hydrolase-1" evidence="1">
    <location>
        <begin position="8"/>
        <end position="252"/>
    </location>
</feature>
<gene>
    <name evidence="2" type="ORF">SLS63_007082</name>
</gene>
<reference evidence="2 3" key="1">
    <citation type="submission" date="2024-02" db="EMBL/GenBank/DDBJ databases">
        <title>De novo assembly and annotation of 12 fungi associated with fruit tree decline syndrome in Ontario, Canada.</title>
        <authorList>
            <person name="Sulman M."/>
            <person name="Ellouze W."/>
            <person name="Ilyukhin E."/>
        </authorList>
    </citation>
    <scope>NUCLEOTIDE SEQUENCE [LARGE SCALE GENOMIC DNA]</scope>
    <source>
        <strain evidence="2 3">M169</strain>
    </source>
</reference>
<dbReference type="EMBL" id="JAKNSF020000037">
    <property type="protein sequence ID" value="KAK7727640.1"/>
    <property type="molecule type" value="Genomic_DNA"/>
</dbReference>
<dbReference type="SUPFAM" id="SSF53474">
    <property type="entry name" value="alpha/beta-Hydrolases"/>
    <property type="match status" value="1"/>
</dbReference>
<organism evidence="2 3">
    <name type="scientific">Diaporthe eres</name>
    <name type="common">Phomopsis oblonga</name>
    <dbReference type="NCBI Taxonomy" id="83184"/>
    <lineage>
        <taxon>Eukaryota</taxon>
        <taxon>Fungi</taxon>
        <taxon>Dikarya</taxon>
        <taxon>Ascomycota</taxon>
        <taxon>Pezizomycotina</taxon>
        <taxon>Sordariomycetes</taxon>
        <taxon>Sordariomycetidae</taxon>
        <taxon>Diaporthales</taxon>
        <taxon>Diaporthaceae</taxon>
        <taxon>Diaporthe</taxon>
        <taxon>Diaporthe eres species complex</taxon>
    </lineage>
</organism>
<accession>A0ABR1P6N8</accession>
<evidence type="ECO:0000259" key="1">
    <source>
        <dbReference type="Pfam" id="PF12697"/>
    </source>
</evidence>
<protein>
    <recommendedName>
        <fullName evidence="1">AB hydrolase-1 domain-containing protein</fullName>
    </recommendedName>
</protein>
<comment type="caution">
    <text evidence="2">The sequence shown here is derived from an EMBL/GenBank/DDBJ whole genome shotgun (WGS) entry which is preliminary data.</text>
</comment>
<proteinExistence type="predicted"/>
<dbReference type="Gene3D" id="3.40.50.1820">
    <property type="entry name" value="alpha/beta hydrolase"/>
    <property type="match status" value="1"/>
</dbReference>
<dbReference type="InterPro" id="IPR000073">
    <property type="entry name" value="AB_hydrolase_1"/>
</dbReference>
<dbReference type="InterPro" id="IPR052897">
    <property type="entry name" value="Sec-Metab_Biosynth_Hydrolase"/>
</dbReference>
<sequence>MSSKPSFIIVPGSFATAPLYDSLVAALRDQGHEARAIDLPSANDGSVLPAPTGEDDAKHIREAVLSTLDSETDPSDVVVMLHSYSGVPGSSALKGLSRADRSAGGKSTAVVGILYLASFVLPLGESNRRWLSAQDAMPEPFKSGVPGGYLPPIDPSFGAFIFNDIKSEELQAKYLAQMTRHSSDSYDGVVSYEAWKDIPSVTIIPENDVIVPTPLQELMYEQSVAAGGKVRRVFVEGAGHCVNVSRPHFVAEELVKLAAGSE</sequence>
<evidence type="ECO:0000313" key="2">
    <source>
        <dbReference type="EMBL" id="KAK7727640.1"/>
    </source>
</evidence>
<dbReference type="PANTHER" id="PTHR37017">
    <property type="entry name" value="AB HYDROLASE-1 DOMAIN-CONTAINING PROTEIN-RELATED"/>
    <property type="match status" value="1"/>
</dbReference>
<evidence type="ECO:0000313" key="3">
    <source>
        <dbReference type="Proteomes" id="UP001430848"/>
    </source>
</evidence>
<dbReference type="Proteomes" id="UP001430848">
    <property type="component" value="Unassembled WGS sequence"/>
</dbReference>
<name>A0ABR1P6N8_DIAER</name>
<dbReference type="InterPro" id="IPR029058">
    <property type="entry name" value="AB_hydrolase_fold"/>
</dbReference>